<dbReference type="InterPro" id="IPR002686">
    <property type="entry name" value="Transposase_17"/>
</dbReference>
<feature type="domain" description="Transposase IS200-like" evidence="2">
    <location>
        <begin position="8"/>
        <end position="122"/>
    </location>
</feature>
<dbReference type="RefSeq" id="WP_172126045.1">
    <property type="nucleotide sequence ID" value="NZ_CP042652.1"/>
</dbReference>
<dbReference type="PANTHER" id="PTHR34322">
    <property type="entry name" value="TRANSPOSASE, Y1_TNP DOMAIN-CONTAINING"/>
    <property type="match status" value="1"/>
</dbReference>
<evidence type="ECO:0000313" key="3">
    <source>
        <dbReference type="EMBL" id="QKE28471.1"/>
    </source>
</evidence>
<keyword evidence="4" id="KW-1185">Reference proteome</keyword>
<dbReference type="EMBL" id="CP042652">
    <property type="protein sequence ID" value="QKE28471.1"/>
    <property type="molecule type" value="Genomic_DNA"/>
</dbReference>
<evidence type="ECO:0000259" key="2">
    <source>
        <dbReference type="SMART" id="SM01321"/>
    </source>
</evidence>
<dbReference type="AlphaFoldDB" id="A0A6M8EN59"/>
<dbReference type="Pfam" id="PF01797">
    <property type="entry name" value="Y1_Tnp"/>
    <property type="match status" value="1"/>
</dbReference>
<reference evidence="3 4" key="1">
    <citation type="submission" date="2019-08" db="EMBL/GenBank/DDBJ databases">
        <title>Complete genome sequence of Arcobacter acticola.</title>
        <authorList>
            <person name="Miller W."/>
        </authorList>
    </citation>
    <scope>NUCLEOTIDE SEQUENCE [LARGE SCALE GENOMIC DNA]</scope>
    <source>
        <strain evidence="3 4">KCTC 52212</strain>
    </source>
</reference>
<dbReference type="SUPFAM" id="SSF143422">
    <property type="entry name" value="Transposase IS200-like"/>
    <property type="match status" value="1"/>
</dbReference>
<dbReference type="Gene3D" id="3.30.70.1290">
    <property type="entry name" value="Transposase IS200-like"/>
    <property type="match status" value="1"/>
</dbReference>
<dbReference type="Proteomes" id="UP000503483">
    <property type="component" value="Chromosome"/>
</dbReference>
<proteinExistence type="predicted"/>
<protein>
    <submittedName>
        <fullName evidence="3">Transposase</fullName>
    </submittedName>
</protein>
<name>A0A6M8EN59_9BACT</name>
<keyword evidence="1" id="KW-0175">Coiled coil</keyword>
<dbReference type="KEGG" id="paco:AACT_1294"/>
<dbReference type="GO" id="GO:0003677">
    <property type="term" value="F:DNA binding"/>
    <property type="evidence" value="ECO:0007669"/>
    <property type="project" value="InterPro"/>
</dbReference>
<accession>A0A6M8EN59</accession>
<dbReference type="SMART" id="SM01321">
    <property type="entry name" value="Y1_Tnp"/>
    <property type="match status" value="1"/>
</dbReference>
<sequence length="253" mass="30527">MPRRVRIELAGFHHVYNRSVERKYILQYPIDKDKFLEILNEVCEKYKLKIHSYCIMDNHYHLLLENSLENLSLAMRQLNSKYATYYNKKYNRVGHLWQDRFKSWYVLNENYLYILYKYIESNPVKANMTKNIGIYKYSSSYTILNNCIEKCLDKSFIIRDFSVKELAMFLSIPLNNEEVKNINSIHKEKLKTEDEKIVREKEKSLNDIFMNINTKEERNRKIKYAFYHGYKQSEISRYLEISSSSVSKIIKKA</sequence>
<dbReference type="GO" id="GO:0006313">
    <property type="term" value="P:DNA transposition"/>
    <property type="evidence" value="ECO:0007669"/>
    <property type="project" value="InterPro"/>
</dbReference>
<evidence type="ECO:0000256" key="1">
    <source>
        <dbReference type="SAM" id="Coils"/>
    </source>
</evidence>
<dbReference type="GO" id="GO:0004803">
    <property type="term" value="F:transposase activity"/>
    <property type="evidence" value="ECO:0007669"/>
    <property type="project" value="InterPro"/>
</dbReference>
<evidence type="ECO:0000313" key="4">
    <source>
        <dbReference type="Proteomes" id="UP000503483"/>
    </source>
</evidence>
<dbReference type="InterPro" id="IPR036515">
    <property type="entry name" value="Transposase_17_sf"/>
</dbReference>
<gene>
    <name evidence="3" type="ORF">AACT_1294</name>
</gene>
<feature type="coiled-coil region" evidence="1">
    <location>
        <begin position="61"/>
        <end position="88"/>
    </location>
</feature>
<dbReference type="PANTHER" id="PTHR34322:SF2">
    <property type="entry name" value="TRANSPOSASE IS200-LIKE DOMAIN-CONTAINING PROTEIN"/>
    <property type="match status" value="1"/>
</dbReference>
<organism evidence="3 4">
    <name type="scientific">Arcobacter acticola</name>
    <dbReference type="NCBI Taxonomy" id="1849015"/>
    <lineage>
        <taxon>Bacteria</taxon>
        <taxon>Pseudomonadati</taxon>
        <taxon>Campylobacterota</taxon>
        <taxon>Epsilonproteobacteria</taxon>
        <taxon>Campylobacterales</taxon>
        <taxon>Arcobacteraceae</taxon>
        <taxon>Arcobacter</taxon>
    </lineage>
</organism>